<protein>
    <recommendedName>
        <fullName evidence="5">LemA protein</fullName>
    </recommendedName>
</protein>
<feature type="transmembrane region" description="Helical" evidence="2">
    <location>
        <begin position="12"/>
        <end position="30"/>
    </location>
</feature>
<evidence type="ECO:0000313" key="3">
    <source>
        <dbReference type="EMBL" id="TWJ17189.1"/>
    </source>
</evidence>
<name>A0A562VH26_9ACTN</name>
<evidence type="ECO:0000256" key="1">
    <source>
        <dbReference type="SAM" id="MobiDB-lite"/>
    </source>
</evidence>
<feature type="region of interest" description="Disordered" evidence="1">
    <location>
        <begin position="146"/>
        <end position="174"/>
    </location>
</feature>
<keyword evidence="2" id="KW-1133">Transmembrane helix</keyword>
<feature type="compositionally biased region" description="Basic and acidic residues" evidence="1">
    <location>
        <begin position="148"/>
        <end position="160"/>
    </location>
</feature>
<organism evidence="3 4">
    <name type="scientific">Stackebrandtia albiflava</name>
    <dbReference type="NCBI Taxonomy" id="406432"/>
    <lineage>
        <taxon>Bacteria</taxon>
        <taxon>Bacillati</taxon>
        <taxon>Actinomycetota</taxon>
        <taxon>Actinomycetes</taxon>
        <taxon>Glycomycetales</taxon>
        <taxon>Glycomycetaceae</taxon>
        <taxon>Stackebrandtia</taxon>
    </lineage>
</organism>
<keyword evidence="4" id="KW-1185">Reference proteome</keyword>
<dbReference type="EMBL" id="VLLL01000001">
    <property type="protein sequence ID" value="TWJ17189.1"/>
    <property type="molecule type" value="Genomic_DNA"/>
</dbReference>
<comment type="caution">
    <text evidence="3">The sequence shown here is derived from an EMBL/GenBank/DDBJ whole genome shotgun (WGS) entry which is preliminary data.</text>
</comment>
<evidence type="ECO:0008006" key="5">
    <source>
        <dbReference type="Google" id="ProtNLM"/>
    </source>
</evidence>
<dbReference type="Proteomes" id="UP000321617">
    <property type="component" value="Unassembled WGS sequence"/>
</dbReference>
<keyword evidence="2" id="KW-0812">Transmembrane</keyword>
<sequence>MDDVVNVGIWSMVGVIGLVALTALVMGMVARRRRHAEEALEAHRTAAKWCGLLHGQLASLRHGGDPVASRALEDAREHFDMASHRLSEASTAAEYHAVQQAAVVGLRYIGVARARLGLVAGPQGPPPSSADGRPMYEAGYRAVPVASEARDGDDRYERRRNTVISGLPGLRSDN</sequence>
<dbReference type="RefSeq" id="WP_147131375.1">
    <property type="nucleotide sequence ID" value="NZ_BAABIJ010000009.1"/>
</dbReference>
<proteinExistence type="predicted"/>
<dbReference type="OrthoDB" id="5195202at2"/>
<keyword evidence="2" id="KW-0472">Membrane</keyword>
<evidence type="ECO:0000313" key="4">
    <source>
        <dbReference type="Proteomes" id="UP000321617"/>
    </source>
</evidence>
<reference evidence="3 4" key="1">
    <citation type="journal article" date="2013" name="Stand. Genomic Sci.">
        <title>Genomic Encyclopedia of Type Strains, Phase I: The one thousand microbial genomes (KMG-I) project.</title>
        <authorList>
            <person name="Kyrpides N.C."/>
            <person name="Woyke T."/>
            <person name="Eisen J.A."/>
            <person name="Garrity G."/>
            <person name="Lilburn T.G."/>
            <person name="Beck B.J."/>
            <person name="Whitman W.B."/>
            <person name="Hugenholtz P."/>
            <person name="Klenk H.P."/>
        </authorList>
    </citation>
    <scope>NUCLEOTIDE SEQUENCE [LARGE SCALE GENOMIC DNA]</scope>
    <source>
        <strain evidence="3 4">DSM 45044</strain>
    </source>
</reference>
<evidence type="ECO:0000256" key="2">
    <source>
        <dbReference type="SAM" id="Phobius"/>
    </source>
</evidence>
<dbReference type="AlphaFoldDB" id="A0A562VH26"/>
<gene>
    <name evidence="3" type="ORF">LX16_0107</name>
</gene>
<accession>A0A562VH26</accession>